<evidence type="ECO:0000256" key="5">
    <source>
        <dbReference type="ARBA" id="ARBA00022490"/>
    </source>
</evidence>
<gene>
    <name evidence="17" type="ORF">RclHR1_07050009</name>
</gene>
<feature type="binding site" evidence="15">
    <location>
        <position position="88"/>
    </location>
    <ligand>
        <name>L-threonine</name>
        <dbReference type="ChEBI" id="CHEBI:57926"/>
    </ligand>
</feature>
<evidence type="ECO:0000256" key="12">
    <source>
        <dbReference type="ARBA" id="ARBA00048366"/>
    </source>
</evidence>
<dbReference type="GO" id="GO:0003725">
    <property type="term" value="F:double-stranded RNA binding"/>
    <property type="evidence" value="ECO:0007669"/>
    <property type="project" value="UniProtKB-UniRule"/>
</dbReference>
<dbReference type="GO" id="GO:0006450">
    <property type="term" value="P:regulation of translational fidelity"/>
    <property type="evidence" value="ECO:0007669"/>
    <property type="project" value="TreeGrafter"/>
</dbReference>
<feature type="binding site" evidence="15">
    <location>
        <position position="120"/>
    </location>
    <ligand>
        <name>L-threonine</name>
        <dbReference type="ChEBI" id="CHEBI:57926"/>
    </ligand>
</feature>
<evidence type="ECO:0000256" key="4">
    <source>
        <dbReference type="ARBA" id="ARBA00015492"/>
    </source>
</evidence>
<dbReference type="InterPro" id="IPR006070">
    <property type="entry name" value="Sua5-like_dom"/>
</dbReference>
<comment type="subcellular location">
    <subcellularLocation>
        <location evidence="1 14">Cytoplasm</location>
    </subcellularLocation>
</comment>
<keyword evidence="6 14" id="KW-0808">Transferase</keyword>
<evidence type="ECO:0000256" key="8">
    <source>
        <dbReference type="ARBA" id="ARBA00022695"/>
    </source>
</evidence>
<evidence type="ECO:0000256" key="2">
    <source>
        <dbReference type="ARBA" id="ARBA00007663"/>
    </source>
</evidence>
<evidence type="ECO:0000256" key="15">
    <source>
        <dbReference type="PIRSR" id="PIRSR004930-1"/>
    </source>
</evidence>
<keyword evidence="8 14" id="KW-0548">Nucleotidyltransferase</keyword>
<feature type="binding site" evidence="15">
    <location>
        <position position="256"/>
    </location>
    <ligand>
        <name>ATP</name>
        <dbReference type="ChEBI" id="CHEBI:30616"/>
    </ligand>
</feature>
<reference evidence="17 18" key="1">
    <citation type="submission" date="2017-11" db="EMBL/GenBank/DDBJ databases">
        <title>The genome of Rhizophagus clarus HR1 reveals common genetic basis of auxotrophy among arbuscular mycorrhizal fungi.</title>
        <authorList>
            <person name="Kobayashi Y."/>
        </authorList>
    </citation>
    <scope>NUCLEOTIDE SEQUENCE [LARGE SCALE GENOMIC DNA]</scope>
    <source>
        <strain evidence="17 18">HR1</strain>
    </source>
</reference>
<evidence type="ECO:0000256" key="3">
    <source>
        <dbReference type="ARBA" id="ARBA00012584"/>
    </source>
</evidence>
<dbReference type="EMBL" id="BEXD01004099">
    <property type="protein sequence ID" value="GBC06801.1"/>
    <property type="molecule type" value="Genomic_DNA"/>
</dbReference>
<keyword evidence="7 14" id="KW-0819">tRNA processing</keyword>
<dbReference type="PANTHER" id="PTHR17490">
    <property type="entry name" value="SUA5"/>
    <property type="match status" value="1"/>
</dbReference>
<feature type="binding site" evidence="15">
    <location>
        <position position="177"/>
    </location>
    <ligand>
        <name>ATP</name>
        <dbReference type="ChEBI" id="CHEBI:30616"/>
    </ligand>
</feature>
<evidence type="ECO:0000313" key="17">
    <source>
        <dbReference type="EMBL" id="GBC06801.1"/>
    </source>
</evidence>
<evidence type="ECO:0000256" key="10">
    <source>
        <dbReference type="ARBA" id="ARBA00022840"/>
    </source>
</evidence>
<dbReference type="Pfam" id="PF01300">
    <property type="entry name" value="Sua5_yciO_yrdC"/>
    <property type="match status" value="1"/>
</dbReference>
<dbReference type="EC" id="2.7.7.87" evidence="3 14"/>
<dbReference type="GO" id="GO:0005524">
    <property type="term" value="F:ATP binding"/>
    <property type="evidence" value="ECO:0007669"/>
    <property type="project" value="UniProtKB-UniRule"/>
</dbReference>
<dbReference type="SUPFAM" id="SSF55821">
    <property type="entry name" value="YrdC/RibB"/>
    <property type="match status" value="1"/>
</dbReference>
<evidence type="ECO:0000259" key="16">
    <source>
        <dbReference type="PROSITE" id="PS51163"/>
    </source>
</evidence>
<feature type="binding site" evidence="15">
    <location>
        <position position="111"/>
    </location>
    <ligand>
        <name>ATP</name>
        <dbReference type="ChEBI" id="CHEBI:30616"/>
    </ligand>
</feature>
<feature type="binding site" evidence="15">
    <location>
        <position position="115"/>
    </location>
    <ligand>
        <name>ATP</name>
        <dbReference type="ChEBI" id="CHEBI:30616"/>
    </ligand>
</feature>
<dbReference type="InterPro" id="IPR050156">
    <property type="entry name" value="TC-AMP_synthase_SUA5"/>
</dbReference>
<dbReference type="InterPro" id="IPR010923">
    <property type="entry name" value="T(6)A37_SUA5"/>
</dbReference>
<evidence type="ECO:0000256" key="11">
    <source>
        <dbReference type="ARBA" id="ARBA00029774"/>
    </source>
</evidence>
<dbReference type="InterPro" id="IPR005145">
    <property type="entry name" value="Sua5_C"/>
</dbReference>
<dbReference type="InterPro" id="IPR017945">
    <property type="entry name" value="DHBP_synth_RibB-like_a/b_dom"/>
</dbReference>
<dbReference type="GO" id="GO:0002949">
    <property type="term" value="P:tRNA threonylcarbamoyladenosine modification"/>
    <property type="evidence" value="ECO:0007669"/>
    <property type="project" value="UniProtKB-ARBA"/>
</dbReference>
<evidence type="ECO:0000313" key="18">
    <source>
        <dbReference type="Proteomes" id="UP000247702"/>
    </source>
</evidence>
<accession>A0A2Z6RWV6</accession>
<evidence type="ECO:0000256" key="9">
    <source>
        <dbReference type="ARBA" id="ARBA00022741"/>
    </source>
</evidence>
<organism evidence="17 18">
    <name type="scientific">Rhizophagus clarus</name>
    <dbReference type="NCBI Taxonomy" id="94130"/>
    <lineage>
        <taxon>Eukaryota</taxon>
        <taxon>Fungi</taxon>
        <taxon>Fungi incertae sedis</taxon>
        <taxon>Mucoromycota</taxon>
        <taxon>Glomeromycotina</taxon>
        <taxon>Glomeromycetes</taxon>
        <taxon>Glomerales</taxon>
        <taxon>Glomeraceae</taxon>
        <taxon>Rhizophagus</taxon>
    </lineage>
</organism>
<evidence type="ECO:0000256" key="1">
    <source>
        <dbReference type="ARBA" id="ARBA00004496"/>
    </source>
</evidence>
<dbReference type="FunFam" id="3.90.870.10:FF:000008">
    <property type="entry name" value="Threonylcarbamoyl-AMP synthase"/>
    <property type="match status" value="1"/>
</dbReference>
<dbReference type="Proteomes" id="UP000247702">
    <property type="component" value="Unassembled WGS sequence"/>
</dbReference>
<keyword evidence="18" id="KW-1185">Reference proteome</keyword>
<dbReference type="PIRSF" id="PIRSF004930">
    <property type="entry name" value="Tln_factor_SUA5"/>
    <property type="match status" value="1"/>
</dbReference>
<dbReference type="Gene3D" id="3.90.870.10">
    <property type="entry name" value="DHBP synthase"/>
    <property type="match status" value="1"/>
</dbReference>
<feature type="binding site" evidence="15">
    <location>
        <position position="181"/>
    </location>
    <ligand>
        <name>L-threonine</name>
        <dbReference type="ChEBI" id="CHEBI:57926"/>
    </ligand>
</feature>
<comment type="function">
    <text evidence="13">Required for the formation of a threonylcarbamoyl group on adenosine at position 37 (t(6)A37) in tRNAs that read codons beginning with adenine. Likely catalyzes the conversion of L-threonine, HCO(3)(-)/CO(2) and ATP to give threonylcarbamoyl-AMP (TC-AMP) as the acyladenylate intermediate, with the release of diphosphate. Required for normal translation, by ensuring translation fidelity at the level of codon recognition, appropriate translation initiation selection and maintenance of reading frame. Also involved in telomere replication. Binds to single-stranded telomeric (ssTG) DNA and positively regulates telomere length.</text>
</comment>
<keyword evidence="9 14" id="KW-0547">Nucleotide-binding</keyword>
<dbReference type="STRING" id="94130.A0A2Z6RWV6"/>
<evidence type="ECO:0000256" key="14">
    <source>
        <dbReference type="PIRNR" id="PIRNR004930"/>
    </source>
</evidence>
<dbReference type="PROSITE" id="PS51163">
    <property type="entry name" value="YRDC"/>
    <property type="match status" value="1"/>
</dbReference>
<feature type="binding site" evidence="15">
    <location>
        <position position="211"/>
    </location>
    <ligand>
        <name>ATP</name>
        <dbReference type="ChEBI" id="CHEBI:30616"/>
    </ligand>
</feature>
<sequence length="423" mass="47238">MSFALFYRRHFLHSRFLIPTNFITPSYSSYVPIMNTQVKTIDPSTIHFSSEEIEDPKFSISDPNTISILKEAVELLKEDNVIAIPTETVYGLASNALSLNSIKKIYAVKDRPTDNPLIVHVSSLKMLRTLLPKNDDNVGEIPEIYEQIIKKFWPGPLTILLPKSLLIPSEVTCSLPTVAVRFPSHPITRALISLCEFPLAAPSANTSGKPSPTLASHVFTDLNGKIPLIIDGGQCNFGVESTVFDAIGSHGPVILRPGGITFEALYKMPGMENLRVYKKDFFDKELEMNPTTPGMKYRHYSPDAKVILVEIDDKDKSRDVMDREIEKIRKNGKMTIGILATGTSYISSKEKNENNKSLSQGIIEYTLGDSMHPEQIAKELFKGLRHLDECNVDCIIVEGISEKEEGLAVMNRLRKSASRIINE</sequence>
<protein>
    <recommendedName>
        <fullName evidence="4 14">Threonylcarbamoyl-AMP synthase</fullName>
        <shortName evidence="14">TC-AMP synthase</shortName>
        <ecNumber evidence="3 14">2.7.7.87</ecNumber>
    </recommendedName>
    <alternativeName>
        <fullName evidence="11 14">L-threonylcarbamoyladenylate synthase</fullName>
    </alternativeName>
</protein>
<dbReference type="NCBIfam" id="TIGR00057">
    <property type="entry name" value="L-threonylcarbamoyladenylate synthase"/>
    <property type="match status" value="1"/>
</dbReference>
<feature type="binding site" evidence="15">
    <location>
        <position position="203"/>
    </location>
    <ligand>
        <name>ATP</name>
        <dbReference type="ChEBI" id="CHEBI:30616"/>
    </ligand>
</feature>
<feature type="binding site" evidence="15">
    <location>
        <position position="241"/>
    </location>
    <ligand>
        <name>L-threonine</name>
        <dbReference type="ChEBI" id="CHEBI:57926"/>
    </ligand>
</feature>
<keyword evidence="5 14" id="KW-0963">Cytoplasm</keyword>
<comment type="catalytic activity">
    <reaction evidence="12 14">
        <text>L-threonine + hydrogencarbonate + ATP = L-threonylcarbamoyladenylate + diphosphate + H2O</text>
        <dbReference type="Rhea" id="RHEA:36407"/>
        <dbReference type="ChEBI" id="CHEBI:15377"/>
        <dbReference type="ChEBI" id="CHEBI:17544"/>
        <dbReference type="ChEBI" id="CHEBI:30616"/>
        <dbReference type="ChEBI" id="CHEBI:33019"/>
        <dbReference type="ChEBI" id="CHEBI:57926"/>
        <dbReference type="ChEBI" id="CHEBI:73682"/>
        <dbReference type="EC" id="2.7.7.87"/>
    </reaction>
</comment>
<dbReference type="AlphaFoldDB" id="A0A2Z6RWV6"/>
<dbReference type="Pfam" id="PF03481">
    <property type="entry name" value="Sua5_C"/>
    <property type="match status" value="1"/>
</dbReference>
<feature type="domain" description="YrdC-like" evidence="16">
    <location>
        <begin position="66"/>
        <end position="260"/>
    </location>
</feature>
<dbReference type="GO" id="GO:0005737">
    <property type="term" value="C:cytoplasm"/>
    <property type="evidence" value="ECO:0007669"/>
    <property type="project" value="UniProtKB-SubCell"/>
</dbReference>
<proteinExistence type="inferred from homology"/>
<keyword evidence="10 14" id="KW-0067">ATP-binding</keyword>
<dbReference type="Gene3D" id="3.40.50.11030">
    <property type="entry name" value="Threonylcarbamoyl-AMP synthase, C-terminal domain"/>
    <property type="match status" value="1"/>
</dbReference>
<dbReference type="InterPro" id="IPR038385">
    <property type="entry name" value="Sua5/YwlC_C"/>
</dbReference>
<comment type="similarity">
    <text evidence="2 14">Belongs to the SUA5 family.</text>
</comment>
<feature type="binding site" evidence="15">
    <location>
        <position position="201"/>
    </location>
    <ligand>
        <name>L-threonine</name>
        <dbReference type="ChEBI" id="CHEBI:57926"/>
    </ligand>
</feature>
<comment type="caution">
    <text evidence="17">The sequence shown here is derived from an EMBL/GenBank/DDBJ whole genome shotgun (WGS) entry which is preliminary data.</text>
</comment>
<feature type="binding site" evidence="15">
    <location>
        <position position="300"/>
    </location>
    <ligand>
        <name>ATP</name>
        <dbReference type="ChEBI" id="CHEBI:30616"/>
    </ligand>
</feature>
<evidence type="ECO:0000256" key="7">
    <source>
        <dbReference type="ARBA" id="ARBA00022694"/>
    </source>
</evidence>
<evidence type="ECO:0000256" key="13">
    <source>
        <dbReference type="ARBA" id="ARBA00056339"/>
    </source>
</evidence>
<dbReference type="PANTHER" id="PTHR17490:SF16">
    <property type="entry name" value="THREONYLCARBAMOYL-AMP SYNTHASE"/>
    <property type="match status" value="1"/>
</dbReference>
<dbReference type="GO" id="GO:0000049">
    <property type="term" value="F:tRNA binding"/>
    <property type="evidence" value="ECO:0007669"/>
    <property type="project" value="TreeGrafter"/>
</dbReference>
<dbReference type="GO" id="GO:0061710">
    <property type="term" value="F:L-threonylcarbamoyladenylate synthase"/>
    <property type="evidence" value="ECO:0007669"/>
    <property type="project" value="UniProtKB-EC"/>
</dbReference>
<name>A0A2Z6RWV6_9GLOM</name>
<evidence type="ECO:0000256" key="6">
    <source>
        <dbReference type="ARBA" id="ARBA00022679"/>
    </source>
</evidence>